<evidence type="ECO:0000256" key="3">
    <source>
        <dbReference type="ARBA" id="ARBA00023004"/>
    </source>
</evidence>
<dbReference type="InterPro" id="IPR027417">
    <property type="entry name" value="P-loop_NTPase"/>
</dbReference>
<evidence type="ECO:0000313" key="7">
    <source>
        <dbReference type="Proteomes" id="UP000509579"/>
    </source>
</evidence>
<keyword evidence="3" id="KW-0408">Iron</keyword>
<dbReference type="KEGG" id="aant:HUK68_03390"/>
<dbReference type="AlphaFoldDB" id="A0A6N1X1W1"/>
<dbReference type="GO" id="GO:0046872">
    <property type="term" value="F:metal ion binding"/>
    <property type="evidence" value="ECO:0007669"/>
    <property type="project" value="UniProtKB-KW"/>
</dbReference>
<reference evidence="6 7" key="1">
    <citation type="submission" date="2020-06" db="EMBL/GenBank/DDBJ databases">
        <title>Acidovorax antarctica sp. nov., isolated from Corinth ice sheet soil, Antarctic Fields Peninsula.</title>
        <authorList>
            <person name="Xu Q."/>
            <person name="Peng F."/>
        </authorList>
    </citation>
    <scope>NUCLEOTIDE SEQUENCE [LARGE SCALE GENOMIC DNA]</scope>
    <source>
        <strain evidence="6 7">16-35-5</strain>
    </source>
</reference>
<comment type="similarity">
    <text evidence="4">Belongs to the cyclic nucleotide phosphodiesterase class-III family.</text>
</comment>
<name>A0A6N1X1W1_9BURK</name>
<dbReference type="SUPFAM" id="SSF52540">
    <property type="entry name" value="P-loop containing nucleoside triphosphate hydrolases"/>
    <property type="match status" value="1"/>
</dbReference>
<dbReference type="SUPFAM" id="SSF56300">
    <property type="entry name" value="Metallo-dependent phosphatases"/>
    <property type="match status" value="1"/>
</dbReference>
<evidence type="ECO:0000313" key="6">
    <source>
        <dbReference type="EMBL" id="QKV52022.1"/>
    </source>
</evidence>
<evidence type="ECO:0000256" key="1">
    <source>
        <dbReference type="ARBA" id="ARBA00022723"/>
    </source>
</evidence>
<dbReference type="Gene3D" id="3.60.21.10">
    <property type="match status" value="1"/>
</dbReference>
<evidence type="ECO:0000256" key="2">
    <source>
        <dbReference type="ARBA" id="ARBA00022801"/>
    </source>
</evidence>
<accession>A0A6N1X1W1</accession>
<dbReference type="Proteomes" id="UP000509579">
    <property type="component" value="Chromosome"/>
</dbReference>
<dbReference type="Pfam" id="PF00149">
    <property type="entry name" value="Metallophos"/>
    <property type="match status" value="1"/>
</dbReference>
<dbReference type="InterPro" id="IPR029052">
    <property type="entry name" value="Metallo-depent_PP-like"/>
</dbReference>
<evidence type="ECO:0000259" key="5">
    <source>
        <dbReference type="Pfam" id="PF00149"/>
    </source>
</evidence>
<dbReference type="GO" id="GO:0016787">
    <property type="term" value="F:hydrolase activity"/>
    <property type="evidence" value="ECO:0007669"/>
    <property type="project" value="UniProtKB-KW"/>
</dbReference>
<dbReference type="InterPro" id="IPR050884">
    <property type="entry name" value="CNP_phosphodiesterase-III"/>
</dbReference>
<proteinExistence type="inferred from homology"/>
<dbReference type="InterPro" id="IPR004843">
    <property type="entry name" value="Calcineurin-like_PHP"/>
</dbReference>
<evidence type="ECO:0000256" key="4">
    <source>
        <dbReference type="ARBA" id="ARBA00025742"/>
    </source>
</evidence>
<keyword evidence="7" id="KW-1185">Reference proteome</keyword>
<dbReference type="PANTHER" id="PTHR42988:SF2">
    <property type="entry name" value="CYCLIC NUCLEOTIDE PHOSPHODIESTERASE CBUA0032-RELATED"/>
    <property type="match status" value="1"/>
</dbReference>
<protein>
    <submittedName>
        <fullName evidence="6">Metallophosphoesterase</fullName>
    </submittedName>
</protein>
<keyword evidence="1" id="KW-0479">Metal-binding</keyword>
<feature type="domain" description="Calcineurin-like phosphoesterase" evidence="5">
    <location>
        <begin position="11"/>
        <end position="266"/>
    </location>
</feature>
<dbReference type="RefSeq" id="WP_175502924.1">
    <property type="nucleotide sequence ID" value="NZ_CP054840.1"/>
</dbReference>
<dbReference type="EMBL" id="CP054840">
    <property type="protein sequence ID" value="QKV52022.1"/>
    <property type="molecule type" value="Genomic_DNA"/>
</dbReference>
<organism evidence="6 7">
    <name type="scientific">Comamonas antarctica</name>
    <dbReference type="NCBI Taxonomy" id="2743470"/>
    <lineage>
        <taxon>Bacteria</taxon>
        <taxon>Pseudomonadati</taxon>
        <taxon>Pseudomonadota</taxon>
        <taxon>Betaproteobacteria</taxon>
        <taxon>Burkholderiales</taxon>
        <taxon>Comamonadaceae</taxon>
        <taxon>Comamonas</taxon>
    </lineage>
</organism>
<sequence>MDGVATPASIKLLHLSDLHLGLEQQDWMWPTFRSQFYEDLVSLHRRAGPWDVVIFSGDLTQRGSAAEFEKLTELLSGLWSQFKILGSDPKLVVVPGNHDLERPKEMDPTGRVMAQWWNDAAVRDDFWKSNSSVYRIAVSEWFKNFESWHERLSEVIPMAPFTRGLLPGDIAVTIEKGSQRLGIVGLNSAWLQNAGGDFQGRLCVHPRQLMEVTGDDPDAWGKKHDSCLLVTHHPVDWLHPEARKDWAAEIYTPGRFDAHLYGHMHEGRSITESISGGQSRISVQAASLFGLEHFGSDKVDRNHGYSVIQVPVKQGVRGIRIWPRTVNMRADGSRRLGADQNWTLVDDTYCDITFQAGAIVEAEFESSGSDSLDLTSGIKEVLMRLVRPGAVSEAHAAVRKSEQTLFLAALRETRKAWLVADWGLGGDEFIQCVQQQMLGRRGSIYYLDLHNYRNQEEVLQGLPERIGCGFAALCSGLSEEGEAILVLDEIDLSLDAGSSLTGGTLSLAQQIDGLVQVILDFCPELSVVVRSRLASNASSMRVVELGALDEADTAQYVSLHQKGSVHLASHDAVLRLHRHTDGIPSRIDSILRDLQIVGLKGLFELDSDVAGKHAESREASPALVRTIQALAASREDTDSRSFSLLKVLSMFPQGEQLFRVKRFFGARAFYPVHASRLLELNLVDVVTIKSLEEKYTFSEQGSALVVRRAAREFVVQSLSSVEHRTLSAKALALYFGDDWELRGIRPPTYLKFKDSQCDMREIGNACTMVLRATRAATETGKIENIRSALALATSFAAQLRAGDHFRSVAGLYEDLLQMHESAGSGLDLNPARIQYAKALRMIGEYARARDLLRQCEGSVTTKAQKQDVLLNLAFISESQDEDSAETVDLARRAERVDPKSNHGLQAKSIIIRNDDSYQLDRDNQLKKVQEDAVKRKAFILSNNLMIDRAETMVDAESKKLLLKNVIQTARREGDSYNLVRASLKLARIGLNESGVLTAEQISDCTRAYEYLYNQRIDNLFGICHGVLWDSFLANGDGENLLHLFRHSSLIWRLRGQMKVESKYVEKLLPVVGKQVGSGVLNADRKLLYFMTRSIQLASDMPAASLELQASRVV</sequence>
<keyword evidence="2" id="KW-0378">Hydrolase</keyword>
<gene>
    <name evidence="6" type="ORF">HUK68_03390</name>
</gene>
<dbReference type="PANTHER" id="PTHR42988">
    <property type="entry name" value="PHOSPHOHYDROLASE"/>
    <property type="match status" value="1"/>
</dbReference>